<dbReference type="EMBL" id="BQNB010014469">
    <property type="protein sequence ID" value="GJT28553.1"/>
    <property type="molecule type" value="Genomic_DNA"/>
</dbReference>
<evidence type="ECO:0000313" key="1">
    <source>
        <dbReference type="EMBL" id="GJT28553.1"/>
    </source>
</evidence>
<protein>
    <submittedName>
        <fullName evidence="1">Uncharacterized protein</fullName>
    </submittedName>
</protein>
<reference evidence="1" key="1">
    <citation type="journal article" date="2022" name="Int. J. Mol. Sci.">
        <title>Draft Genome of Tanacetum Coccineum: Genomic Comparison of Closely Related Tanacetum-Family Plants.</title>
        <authorList>
            <person name="Yamashiro T."/>
            <person name="Shiraishi A."/>
            <person name="Nakayama K."/>
            <person name="Satake H."/>
        </authorList>
    </citation>
    <scope>NUCLEOTIDE SEQUENCE</scope>
</reference>
<comment type="caution">
    <text evidence="1">The sequence shown here is derived from an EMBL/GenBank/DDBJ whole genome shotgun (WGS) entry which is preliminary data.</text>
</comment>
<reference evidence="1" key="2">
    <citation type="submission" date="2022-01" db="EMBL/GenBank/DDBJ databases">
        <authorList>
            <person name="Yamashiro T."/>
            <person name="Shiraishi A."/>
            <person name="Satake H."/>
            <person name="Nakayama K."/>
        </authorList>
    </citation>
    <scope>NUCLEOTIDE SEQUENCE</scope>
</reference>
<proteinExistence type="predicted"/>
<dbReference type="Proteomes" id="UP001151760">
    <property type="component" value="Unassembled WGS sequence"/>
</dbReference>
<sequence>MFSARSGMKVEKYVRYDQSHRSKGSVMASKPNTMQDVNEFATELIIKRSALLLNVKLKIKESLMTLQGTTRTNNNPYPKGINVAHGPILKRLWKENHTEI</sequence>
<gene>
    <name evidence="1" type="ORF">Tco_0908828</name>
</gene>
<organism evidence="1 2">
    <name type="scientific">Tanacetum coccineum</name>
    <dbReference type="NCBI Taxonomy" id="301880"/>
    <lineage>
        <taxon>Eukaryota</taxon>
        <taxon>Viridiplantae</taxon>
        <taxon>Streptophyta</taxon>
        <taxon>Embryophyta</taxon>
        <taxon>Tracheophyta</taxon>
        <taxon>Spermatophyta</taxon>
        <taxon>Magnoliopsida</taxon>
        <taxon>eudicotyledons</taxon>
        <taxon>Gunneridae</taxon>
        <taxon>Pentapetalae</taxon>
        <taxon>asterids</taxon>
        <taxon>campanulids</taxon>
        <taxon>Asterales</taxon>
        <taxon>Asteraceae</taxon>
        <taxon>Asteroideae</taxon>
        <taxon>Anthemideae</taxon>
        <taxon>Anthemidinae</taxon>
        <taxon>Tanacetum</taxon>
    </lineage>
</organism>
<name>A0ABQ5CNX4_9ASTR</name>
<accession>A0ABQ5CNX4</accession>
<evidence type="ECO:0000313" key="2">
    <source>
        <dbReference type="Proteomes" id="UP001151760"/>
    </source>
</evidence>
<keyword evidence="2" id="KW-1185">Reference proteome</keyword>